<feature type="domain" description="Protein kinase" evidence="1">
    <location>
        <begin position="7"/>
        <end position="280"/>
    </location>
</feature>
<dbReference type="SUPFAM" id="SSF56112">
    <property type="entry name" value="Protein kinase-like (PK-like)"/>
    <property type="match status" value="1"/>
</dbReference>
<proteinExistence type="predicted"/>
<dbReference type="PANTHER" id="PTHR44167">
    <property type="entry name" value="OVARIAN-SPECIFIC SERINE/THREONINE-PROTEIN KINASE LOK-RELATED"/>
    <property type="match status" value="1"/>
</dbReference>
<dbReference type="AlphaFoldDB" id="A0A5S9IPH9"/>
<dbReference type="InterPro" id="IPR011009">
    <property type="entry name" value="Kinase-like_dom_sf"/>
</dbReference>
<dbReference type="InterPro" id="IPR000719">
    <property type="entry name" value="Prot_kinase_dom"/>
</dbReference>
<evidence type="ECO:0000259" key="1">
    <source>
        <dbReference type="PROSITE" id="PS50011"/>
    </source>
</evidence>
<dbReference type="PANTHER" id="PTHR44167:SF24">
    <property type="entry name" value="SERINE_THREONINE-PROTEIN KINASE CHK2"/>
    <property type="match status" value="1"/>
</dbReference>
<name>A0A5S9IPH9_UABAM</name>
<dbReference type="PROSITE" id="PS50011">
    <property type="entry name" value="PROTEIN_KINASE_DOM"/>
    <property type="match status" value="1"/>
</dbReference>
<dbReference type="Pfam" id="PF00069">
    <property type="entry name" value="Pkinase"/>
    <property type="match status" value="1"/>
</dbReference>
<dbReference type="SMART" id="SM00220">
    <property type="entry name" value="S_TKc"/>
    <property type="match status" value="1"/>
</dbReference>
<dbReference type="Proteomes" id="UP000326354">
    <property type="component" value="Chromosome"/>
</dbReference>
<organism evidence="2 3">
    <name type="scientific">Uabimicrobium amorphum</name>
    <dbReference type="NCBI Taxonomy" id="2596890"/>
    <lineage>
        <taxon>Bacteria</taxon>
        <taxon>Pseudomonadati</taxon>
        <taxon>Planctomycetota</taxon>
        <taxon>Candidatus Uabimicrobiia</taxon>
        <taxon>Candidatus Uabimicrobiales</taxon>
        <taxon>Candidatus Uabimicrobiaceae</taxon>
        <taxon>Candidatus Uabimicrobium</taxon>
    </lineage>
</organism>
<dbReference type="RefSeq" id="WP_229759427.1">
    <property type="nucleotide sequence ID" value="NZ_AP019860.1"/>
</dbReference>
<reference evidence="2 3" key="1">
    <citation type="submission" date="2019-08" db="EMBL/GenBank/DDBJ databases">
        <title>Complete genome sequence of Candidatus Uab amorphum.</title>
        <authorList>
            <person name="Shiratori T."/>
            <person name="Suzuki S."/>
            <person name="Kakizawa Y."/>
            <person name="Ishida K."/>
        </authorList>
    </citation>
    <scope>NUCLEOTIDE SEQUENCE [LARGE SCALE GENOMIC DNA]</scope>
    <source>
        <strain evidence="2 3">SRT547</strain>
    </source>
</reference>
<keyword evidence="2" id="KW-0418">Kinase</keyword>
<gene>
    <name evidence="2" type="ORF">UABAM_03141</name>
</gene>
<dbReference type="Gene3D" id="3.30.200.20">
    <property type="entry name" value="Phosphorylase Kinase, domain 1"/>
    <property type="match status" value="1"/>
</dbReference>
<dbReference type="GO" id="GO:0004674">
    <property type="term" value="F:protein serine/threonine kinase activity"/>
    <property type="evidence" value="ECO:0007669"/>
    <property type="project" value="TreeGrafter"/>
</dbReference>
<protein>
    <submittedName>
        <fullName evidence="2">Protein kinase</fullName>
    </submittedName>
</protein>
<evidence type="ECO:0000313" key="3">
    <source>
        <dbReference type="Proteomes" id="UP000326354"/>
    </source>
</evidence>
<sequence length="280" mass="32090">MNTVDNYKIIEKIANGEYGDIYKVQNEEEEIRSLITPLMSALKNNELFQNVVYKHFWGSDTIRQGEQLRGERSRIPLALKVLERETPLPEDFSDNFQQYFAKAVDFNHDNIIDVHHTGSIDGKIYYVMEYVNGVSIGREISTCGAYFEPTACRIVYQTSQALSYLHERNVVHCEVSSKSIILSNNNKPKLHTKLHRAACRDRWGIKDEANNSPLIKDIRDLAVVFYEMLTGEIAEGEINIDDVEASDGAKEVLQKMLSSYTDCQEICHDLQEKDLLSVKF</sequence>
<evidence type="ECO:0000313" key="2">
    <source>
        <dbReference type="EMBL" id="BBM84780.1"/>
    </source>
</evidence>
<accession>A0A5S9IPH9</accession>
<keyword evidence="3" id="KW-1185">Reference proteome</keyword>
<dbReference type="EMBL" id="AP019860">
    <property type="protein sequence ID" value="BBM84780.1"/>
    <property type="molecule type" value="Genomic_DNA"/>
</dbReference>
<keyword evidence="2" id="KW-0808">Transferase</keyword>
<dbReference type="GO" id="GO:0005524">
    <property type="term" value="F:ATP binding"/>
    <property type="evidence" value="ECO:0007669"/>
    <property type="project" value="InterPro"/>
</dbReference>
<dbReference type="Gene3D" id="1.10.510.10">
    <property type="entry name" value="Transferase(Phosphotransferase) domain 1"/>
    <property type="match status" value="1"/>
</dbReference>
<dbReference type="KEGG" id="uam:UABAM_03141"/>